<evidence type="ECO:0000256" key="8">
    <source>
        <dbReference type="ARBA" id="ARBA00023157"/>
    </source>
</evidence>
<evidence type="ECO:0000256" key="10">
    <source>
        <dbReference type="ARBA" id="ARBA00023180"/>
    </source>
</evidence>
<feature type="domain" description="C-type lectin" evidence="14">
    <location>
        <begin position="1143"/>
        <end position="1251"/>
    </location>
</feature>
<evidence type="ECO:0000313" key="17">
    <source>
        <dbReference type="Proteomes" id="UP000694427"/>
    </source>
</evidence>
<comment type="subcellular location">
    <subcellularLocation>
        <location evidence="1">Membrane</location>
        <topology evidence="1">Single-pass membrane protein</topology>
    </subcellularLocation>
</comment>
<dbReference type="Gene3D" id="3.10.100.10">
    <property type="entry name" value="Mannose-Binding Protein A, subunit A"/>
    <property type="match status" value="9"/>
</dbReference>
<dbReference type="SMART" id="SM00059">
    <property type="entry name" value="FN2"/>
    <property type="match status" value="1"/>
</dbReference>
<sequence length="1762" mass="200599">MDWSTQQLFYTVIFLLSGESAVHLGNCVSAVINGEDTFTIQHHSSGKCLLVQDGALKLGDCSSVPAVSWKWGSAHRLFHMESSMCLGLEVRSKTVTLFSCDSTEILRWKCYEDIIYTEYQMKLSVGTNDSVTAKRDGQDTWKRGGSSENICQQSYRRMHTSGGNSNGAPCEFPFLYNGTWHHSCLPGTGDKTLDWCSTTANYDLQKKWGNCLKYVEGCINLWEKAPVKGRCYQVVSTAVVTWHEARDACRSQGGDLLSMSSPQELEFFKNQKDLPSKLWIGLNHLDWMQGWQWSDGSALSFAPWETGIPIRSLLSDEDCGVLKEPLRFGAETCENRLPFICMKNDKDSESTGQILPSCSAFLLFSLTFTANISLPLLSAVREVYKPTVCKDGWTGWKGFCYKLHSKRESKLSQHEALSMCRMDGSDLASMHSLEDIEMLHTNFHSDLKTEVWIGLLGHGNTSVFEWVDEVPVSFTYWARAQPPPLLPNTIHCVYYSGEYHTWSVSDCEKQRAYMCKSNGSVNESAPEEGCPPDGNWKRHGNACYKVDTELVFYKNSCHITINNRFEQAFINSLLKEHISTEVLYFWTGLQDTKGSREYNWIGQDGTADQVTYTNWKWLEPAFAGGCVVMSTGNPLGQWAVKNCTLFKAGRICKKPIKSMVQPTPDPVEPNLNASCAPGWVSKEGLKHCYKVFHEERLTRKRSWEEAERFCEALGGHLPSFTEAKDMQALHYFLRDSISDNRFFWVGLNRRNPNNNNNWEWSDGRPVSMMIFPEEFNEDDAYNRDCVAFKTLKGNYKPFLFFLLRNVSPRPFYPSVFHCNAKLEWVCQIPRGQTPKTPEWYNPDGHHNTSVFIDGQEFWFVTEPKLSFEEALLYCSSNNSKLAAPDTLNAARSLQERLFEHAEHVKSKWWADIRYPGPHVPFMLSPMHYYYSAFLGRCPSITPSTFEPGFGGKCNEKQPFVCETLNVTSAEKGSPEPPPASTSCGSTSMHFRKKCYQVLTESKSNFQTFKDANEFCKSLAGTMLTISDQVEQDFITTMLPELPGQPQKVWIGLKFKLHDTQWVDNSPVAYLNFNPLLHGQLRPIFINTFEEDSMELCAYMYNDDHSDMMGTWDYTTCSDRQYLSICQHPADEQKEPEHKDDFTVHNHTFKVVQQDNLTWIEALQLCRNYSMDLASIPDAYVQAVLTVEVSRRGQPLWIGLLSEDDGEHYHWTDHSHNEFSRWTSEATEGACVYLDTDGFWKATECENELSGVICHIPHNETVTPEVDSVKCPHKSNGQNWIRFKKNCYTLLLGASRWGNNDIIDKQICKSLAGAGEILTIRDEAENDFIRQQLQPFKNLVMFVWLGMNNNKTDEQLKWLDGSNVQFSNWKYGLRPNITESFMVGLNLIGEWEMITNQRFFNTFKQRSIVVCKIENDSKEEFMKGVVDVNTPDGISYRRVAKRMDWYQALQECGRNRGHLASISDKTTNDNMALIAKRDGFSLWIGLSKQDVSGWPFEWSDGSAVKFKPDGFVNDGLDYEEKCVFVDSNGTWTAVNCHAAQEGAICYNHISEKNVAHLSSESSSSCPKSDDHFSWVLFKDHCYAFNMYNYSVFTMESAKNVCQNLDSSSKLLTIKSKEENDFVSDYVNKNPSITSRVWLALNVDANGEPTGWQDGSELDFSSWDAKSGPQLSRQTPQVCAVMLSSNGFWTHTSCLNSRSRIVCKAPAHPGSPVALIFFIIVLICIFGAVPFILYQKNKHRFHSTVRYQRNFDDADSASMINDAE</sequence>
<feature type="transmembrane region" description="Helical" evidence="12">
    <location>
        <begin position="1711"/>
        <end position="1732"/>
    </location>
</feature>
<dbReference type="Pfam" id="PF00040">
    <property type="entry name" value="fn2"/>
    <property type="match status" value="1"/>
</dbReference>
<evidence type="ECO:0000256" key="4">
    <source>
        <dbReference type="ARBA" id="ARBA00022729"/>
    </source>
</evidence>
<feature type="domain" description="C-type lectin" evidence="14">
    <location>
        <begin position="396"/>
        <end position="516"/>
    </location>
</feature>
<feature type="domain" description="C-type lectin" evidence="14">
    <location>
        <begin position="1576"/>
        <end position="1692"/>
    </location>
</feature>
<feature type="disulfide bond" evidence="11">
    <location>
        <begin position="184"/>
        <end position="211"/>
    </location>
</feature>
<dbReference type="SMART" id="SM00458">
    <property type="entry name" value="RICIN"/>
    <property type="match status" value="1"/>
</dbReference>
<dbReference type="InterPro" id="IPR000562">
    <property type="entry name" value="FN_type2_dom"/>
</dbReference>
<evidence type="ECO:0000256" key="2">
    <source>
        <dbReference type="ARBA" id="ARBA00022583"/>
    </source>
</evidence>
<feature type="domain" description="C-type lectin" evidence="14">
    <location>
        <begin position="687"/>
        <end position="827"/>
    </location>
</feature>
<keyword evidence="4 13" id="KW-0732">Signal</keyword>
<dbReference type="InterPro" id="IPR050111">
    <property type="entry name" value="C-type_lectin/snaclec_domain"/>
</dbReference>
<feature type="signal peptide" evidence="13">
    <location>
        <begin position="1"/>
        <end position="20"/>
    </location>
</feature>
<proteinExistence type="predicted"/>
<evidence type="ECO:0000256" key="12">
    <source>
        <dbReference type="SAM" id="Phobius"/>
    </source>
</evidence>
<reference evidence="16" key="2">
    <citation type="submission" date="2025-09" db="UniProtKB">
        <authorList>
            <consortium name="Ensembl"/>
        </authorList>
    </citation>
    <scope>IDENTIFICATION</scope>
</reference>
<dbReference type="Proteomes" id="UP000694427">
    <property type="component" value="Unplaced"/>
</dbReference>
<dbReference type="PROSITE" id="PS51092">
    <property type="entry name" value="FN2_2"/>
    <property type="match status" value="1"/>
</dbReference>
<feature type="domain" description="Fibronectin type-II" evidence="15">
    <location>
        <begin position="165"/>
        <end position="213"/>
    </location>
</feature>
<evidence type="ECO:0000256" key="11">
    <source>
        <dbReference type="PROSITE-ProRule" id="PRU00479"/>
    </source>
</evidence>
<keyword evidence="2" id="KW-0254">Endocytosis</keyword>
<dbReference type="InterPro" id="IPR036943">
    <property type="entry name" value="FN_type2_sf"/>
</dbReference>
<protein>
    <submittedName>
        <fullName evidence="16">Lymphocyte antigen 75</fullName>
    </submittedName>
</protein>
<dbReference type="Gene3D" id="2.80.10.50">
    <property type="match status" value="1"/>
</dbReference>
<keyword evidence="7 12" id="KW-0472">Membrane</keyword>
<keyword evidence="9" id="KW-0675">Receptor</keyword>
<evidence type="ECO:0000256" key="5">
    <source>
        <dbReference type="ARBA" id="ARBA00022737"/>
    </source>
</evidence>
<dbReference type="FunFam" id="3.10.100.10:FF:000047">
    <property type="entry name" value="lymphocyte antigen 75"/>
    <property type="match status" value="1"/>
</dbReference>
<accession>A0A8C1KYX7</accession>
<dbReference type="SUPFAM" id="SSF57440">
    <property type="entry name" value="Kringle-like"/>
    <property type="match status" value="1"/>
</dbReference>
<feature type="domain" description="C-type lectin" evidence="14">
    <location>
        <begin position="535"/>
        <end position="643"/>
    </location>
</feature>
<keyword evidence="8 11" id="KW-1015">Disulfide bond</keyword>
<reference evidence="16" key="1">
    <citation type="submission" date="2025-08" db="UniProtKB">
        <authorList>
            <consortium name="Ensembl"/>
        </authorList>
    </citation>
    <scope>IDENTIFICATION</scope>
</reference>
<evidence type="ECO:0000256" key="13">
    <source>
        <dbReference type="SAM" id="SignalP"/>
    </source>
</evidence>
<dbReference type="InterPro" id="IPR013806">
    <property type="entry name" value="Kringle-like"/>
</dbReference>
<feature type="domain" description="C-type lectin" evidence="14">
    <location>
        <begin position="1430"/>
        <end position="1535"/>
    </location>
</feature>
<feature type="domain" description="C-type lectin" evidence="14">
    <location>
        <begin position="227"/>
        <end position="342"/>
    </location>
</feature>
<dbReference type="GO" id="GO:0006897">
    <property type="term" value="P:endocytosis"/>
    <property type="evidence" value="ECO:0007669"/>
    <property type="project" value="UniProtKB-KW"/>
</dbReference>
<keyword evidence="5" id="KW-0677">Repeat</keyword>
<dbReference type="InterPro" id="IPR016186">
    <property type="entry name" value="C-type_lectin-like/link_sf"/>
</dbReference>
<dbReference type="PANTHER" id="PTHR22803">
    <property type="entry name" value="MANNOSE, PHOSPHOLIPASE, LECTIN RECEPTOR RELATED"/>
    <property type="match status" value="1"/>
</dbReference>
<dbReference type="CDD" id="cd00037">
    <property type="entry name" value="CLECT"/>
    <property type="match status" value="8"/>
</dbReference>
<evidence type="ECO:0000256" key="9">
    <source>
        <dbReference type="ARBA" id="ARBA00023170"/>
    </source>
</evidence>
<dbReference type="InterPro" id="IPR000772">
    <property type="entry name" value="Ricin_B_lectin"/>
</dbReference>
<dbReference type="InterPro" id="IPR035992">
    <property type="entry name" value="Ricin_B-like_lectins"/>
</dbReference>
<evidence type="ECO:0000313" key="16">
    <source>
        <dbReference type="Ensembl" id="ENSCCRP00010054149.1"/>
    </source>
</evidence>
<dbReference type="Ensembl" id="ENSCCRT00010059322.1">
    <property type="protein sequence ID" value="ENSCCRP00010054149.1"/>
    <property type="gene ID" value="ENSCCRG00010022826.1"/>
</dbReference>
<dbReference type="GO" id="GO:0016020">
    <property type="term" value="C:membrane"/>
    <property type="evidence" value="ECO:0007669"/>
    <property type="project" value="UniProtKB-SubCell"/>
</dbReference>
<feature type="chain" id="PRO_5034750936" evidence="13">
    <location>
        <begin position="21"/>
        <end position="1762"/>
    </location>
</feature>
<evidence type="ECO:0000259" key="15">
    <source>
        <dbReference type="PROSITE" id="PS51092"/>
    </source>
</evidence>
<dbReference type="InterPro" id="IPR016187">
    <property type="entry name" value="CTDL_fold"/>
</dbReference>
<evidence type="ECO:0000256" key="6">
    <source>
        <dbReference type="ARBA" id="ARBA00022989"/>
    </source>
</evidence>
<feature type="domain" description="C-type lectin" evidence="14">
    <location>
        <begin position="990"/>
        <end position="1119"/>
    </location>
</feature>
<dbReference type="PROSITE" id="PS50231">
    <property type="entry name" value="RICIN_B_LECTIN"/>
    <property type="match status" value="1"/>
</dbReference>
<dbReference type="FunFam" id="3.10.100.10:FF:000036">
    <property type="entry name" value="Lymphocyte antigen 75"/>
    <property type="match status" value="1"/>
</dbReference>
<name>A0A8C1KYX7_CYPCA</name>
<dbReference type="Pfam" id="PF00059">
    <property type="entry name" value="Lectin_C"/>
    <property type="match status" value="9"/>
</dbReference>
<feature type="disulfide bond" evidence="11">
    <location>
        <begin position="170"/>
        <end position="196"/>
    </location>
</feature>
<evidence type="ECO:0000256" key="1">
    <source>
        <dbReference type="ARBA" id="ARBA00004167"/>
    </source>
</evidence>
<keyword evidence="3 12" id="KW-0812">Transmembrane</keyword>
<evidence type="ECO:0000256" key="3">
    <source>
        <dbReference type="ARBA" id="ARBA00022692"/>
    </source>
</evidence>
<dbReference type="SMART" id="SM00034">
    <property type="entry name" value="CLECT"/>
    <property type="match status" value="10"/>
</dbReference>
<keyword evidence="6 12" id="KW-1133">Transmembrane helix</keyword>
<dbReference type="Gene3D" id="2.10.10.10">
    <property type="entry name" value="Fibronectin, type II, collagen-binding"/>
    <property type="match status" value="1"/>
</dbReference>
<evidence type="ECO:0000259" key="14">
    <source>
        <dbReference type="PROSITE" id="PS50041"/>
    </source>
</evidence>
<dbReference type="Pfam" id="PF24562">
    <property type="entry name" value="CysR_MRC2_N"/>
    <property type="match status" value="1"/>
</dbReference>
<dbReference type="InterPro" id="IPR001304">
    <property type="entry name" value="C-type_lectin-like"/>
</dbReference>
<dbReference type="CDD" id="cd00062">
    <property type="entry name" value="FN2"/>
    <property type="match status" value="1"/>
</dbReference>
<keyword evidence="10" id="KW-0325">Glycoprotein</keyword>
<dbReference type="PROSITE" id="PS50041">
    <property type="entry name" value="C_TYPE_LECTIN_2"/>
    <property type="match status" value="9"/>
</dbReference>
<dbReference type="SUPFAM" id="SSF50370">
    <property type="entry name" value="Ricin B-like lectins"/>
    <property type="match status" value="1"/>
</dbReference>
<organism evidence="16 17">
    <name type="scientific">Cyprinus carpio</name>
    <name type="common">Common carp</name>
    <dbReference type="NCBI Taxonomy" id="7962"/>
    <lineage>
        <taxon>Eukaryota</taxon>
        <taxon>Metazoa</taxon>
        <taxon>Chordata</taxon>
        <taxon>Craniata</taxon>
        <taxon>Vertebrata</taxon>
        <taxon>Euteleostomi</taxon>
        <taxon>Actinopterygii</taxon>
        <taxon>Neopterygii</taxon>
        <taxon>Teleostei</taxon>
        <taxon>Ostariophysi</taxon>
        <taxon>Cypriniformes</taxon>
        <taxon>Cyprinidae</taxon>
        <taxon>Cyprininae</taxon>
        <taxon>Cyprinus</taxon>
    </lineage>
</organism>
<dbReference type="SUPFAM" id="SSF56436">
    <property type="entry name" value="C-type lectin-like"/>
    <property type="match status" value="10"/>
</dbReference>
<evidence type="ECO:0000256" key="7">
    <source>
        <dbReference type="ARBA" id="ARBA00023136"/>
    </source>
</evidence>
<feature type="domain" description="C-type lectin" evidence="14">
    <location>
        <begin position="1282"/>
        <end position="1391"/>
    </location>
</feature>
<keyword evidence="17" id="KW-1185">Reference proteome</keyword>